<evidence type="ECO:0000313" key="2">
    <source>
        <dbReference type="EMBL" id="KAF3844632.1"/>
    </source>
</evidence>
<name>A0A7J5Y5E2_DISMA</name>
<accession>A0A7J5Y5E2</accession>
<gene>
    <name evidence="2" type="ORF">F7725_007795</name>
</gene>
<sequence>MDSEEAPAQRPVTLEITVEDVTTEAPGPDPPKLTISQTPLRENLLPQGESIDLGGEFSTPGRQQCYTFREPDGQAK</sequence>
<evidence type="ECO:0000256" key="1">
    <source>
        <dbReference type="SAM" id="MobiDB-lite"/>
    </source>
</evidence>
<dbReference type="EMBL" id="JAAKFY010000015">
    <property type="protein sequence ID" value="KAF3844632.1"/>
    <property type="molecule type" value="Genomic_DNA"/>
</dbReference>
<reference evidence="2 3" key="1">
    <citation type="submission" date="2020-03" db="EMBL/GenBank/DDBJ databases">
        <title>Dissostichus mawsoni Genome sequencing and assembly.</title>
        <authorList>
            <person name="Park H."/>
        </authorList>
    </citation>
    <scope>NUCLEOTIDE SEQUENCE [LARGE SCALE GENOMIC DNA]</scope>
    <source>
        <strain evidence="2">DM0001</strain>
        <tissue evidence="2">Muscle</tissue>
    </source>
</reference>
<dbReference type="Proteomes" id="UP000518266">
    <property type="component" value="Unassembled WGS sequence"/>
</dbReference>
<comment type="caution">
    <text evidence="2">The sequence shown here is derived from an EMBL/GenBank/DDBJ whole genome shotgun (WGS) entry which is preliminary data.</text>
</comment>
<dbReference type="AlphaFoldDB" id="A0A7J5Y5E2"/>
<feature type="region of interest" description="Disordered" evidence="1">
    <location>
        <begin position="49"/>
        <end position="76"/>
    </location>
</feature>
<evidence type="ECO:0000313" key="3">
    <source>
        <dbReference type="Proteomes" id="UP000518266"/>
    </source>
</evidence>
<protein>
    <submittedName>
        <fullName evidence="2">Uncharacterized protein</fullName>
    </submittedName>
</protein>
<proteinExistence type="predicted"/>
<keyword evidence="3" id="KW-1185">Reference proteome</keyword>
<organism evidence="2 3">
    <name type="scientific">Dissostichus mawsoni</name>
    <name type="common">Antarctic cod</name>
    <dbReference type="NCBI Taxonomy" id="36200"/>
    <lineage>
        <taxon>Eukaryota</taxon>
        <taxon>Metazoa</taxon>
        <taxon>Chordata</taxon>
        <taxon>Craniata</taxon>
        <taxon>Vertebrata</taxon>
        <taxon>Euteleostomi</taxon>
        <taxon>Actinopterygii</taxon>
        <taxon>Neopterygii</taxon>
        <taxon>Teleostei</taxon>
        <taxon>Neoteleostei</taxon>
        <taxon>Acanthomorphata</taxon>
        <taxon>Eupercaria</taxon>
        <taxon>Perciformes</taxon>
        <taxon>Notothenioidei</taxon>
        <taxon>Nototheniidae</taxon>
        <taxon>Dissostichus</taxon>
    </lineage>
</organism>